<gene>
    <name evidence="1" type="ORF">EV182_001526</name>
</gene>
<keyword evidence="2" id="KW-1185">Reference proteome</keyword>
<protein>
    <submittedName>
        <fullName evidence="1">Uncharacterized protein</fullName>
    </submittedName>
</protein>
<evidence type="ECO:0000313" key="1">
    <source>
        <dbReference type="EMBL" id="KAJ1679694.1"/>
    </source>
</evidence>
<comment type="caution">
    <text evidence="1">The sequence shown here is derived from an EMBL/GenBank/DDBJ whole genome shotgun (WGS) entry which is preliminary data.</text>
</comment>
<reference evidence="1" key="1">
    <citation type="submission" date="2022-06" db="EMBL/GenBank/DDBJ databases">
        <title>Phylogenomic reconstructions and comparative analyses of Kickxellomycotina fungi.</title>
        <authorList>
            <person name="Reynolds N.K."/>
            <person name="Stajich J.E."/>
            <person name="Barry K."/>
            <person name="Grigoriev I.V."/>
            <person name="Crous P."/>
            <person name="Smith M.E."/>
        </authorList>
    </citation>
    <scope>NUCLEOTIDE SEQUENCE</scope>
    <source>
        <strain evidence="1">RSA 2271</strain>
    </source>
</reference>
<proteinExistence type="predicted"/>
<sequence>MSSNSATATAASISGVPGLVLAGAVGTVGGYMLFHRLSGECMVKLHHASETVAVGGNDDQEGVTLADLVKAECPALADPKEAYFYPTPYLQSGHLQTIYNTVMAKTINHINDVKYERELVSMSDGGTVGIDWTPSFESVPRDDRPIVVVLHGLTGGSHEYYVRAVAKKFISSPFNFRVVVANFRGCGQTKLTSARFYSGGYTDDIRYIIRLIHERFPTSQLFGIGFSLGSNVLVKYLGEESDQCLLSGAISVCNPFDFVKGAQNLGSPTFFNKYVYQPNLTGALKRLYFRNRDSVTGFESIIDEEEIKKAKTLPEYDNAVTTKLFGFDSCWDYYRDASSSQYIKRVRTPLLCVNALDDPISPAAAIPFDEIKDNPHVVLATTKYGGHLGWFTGTTSPMPWYPQPFAEFFHALARRCHRPQ</sequence>
<accession>A0ACC1HT03</accession>
<evidence type="ECO:0000313" key="2">
    <source>
        <dbReference type="Proteomes" id="UP001145114"/>
    </source>
</evidence>
<dbReference type="Proteomes" id="UP001145114">
    <property type="component" value="Unassembled WGS sequence"/>
</dbReference>
<organism evidence="1 2">
    <name type="scientific">Spiromyces aspiralis</name>
    <dbReference type="NCBI Taxonomy" id="68401"/>
    <lineage>
        <taxon>Eukaryota</taxon>
        <taxon>Fungi</taxon>
        <taxon>Fungi incertae sedis</taxon>
        <taxon>Zoopagomycota</taxon>
        <taxon>Kickxellomycotina</taxon>
        <taxon>Kickxellomycetes</taxon>
        <taxon>Kickxellales</taxon>
        <taxon>Kickxellaceae</taxon>
        <taxon>Spiromyces</taxon>
    </lineage>
</organism>
<dbReference type="EMBL" id="JAMZIH010000229">
    <property type="protein sequence ID" value="KAJ1679694.1"/>
    <property type="molecule type" value="Genomic_DNA"/>
</dbReference>
<name>A0ACC1HT03_9FUNG</name>